<keyword evidence="10" id="KW-0234">DNA repair</keyword>
<feature type="region of interest" description="Disordered" evidence="15">
    <location>
        <begin position="796"/>
        <end position="818"/>
    </location>
</feature>
<dbReference type="InterPro" id="IPR033762">
    <property type="entry name" value="MCM_OB"/>
</dbReference>
<evidence type="ECO:0000256" key="3">
    <source>
        <dbReference type="ARBA" id="ARBA00012551"/>
    </source>
</evidence>
<evidence type="ECO:0000256" key="4">
    <source>
        <dbReference type="ARBA" id="ARBA00022741"/>
    </source>
</evidence>
<accession>A0ABQ9X1I0</accession>
<evidence type="ECO:0000256" key="7">
    <source>
        <dbReference type="ARBA" id="ARBA00022806"/>
    </source>
</evidence>
<dbReference type="InterPro" id="IPR041562">
    <property type="entry name" value="MCM_lid"/>
</dbReference>
<feature type="domain" description="MCM C-terminal AAA(+) ATPase" evidence="16">
    <location>
        <begin position="307"/>
        <end position="511"/>
    </location>
</feature>
<dbReference type="PRINTS" id="PR01657">
    <property type="entry name" value="MCMFAMILY"/>
</dbReference>
<comment type="catalytic activity">
    <reaction evidence="13">
        <text>ATP + H2O = ADP + phosphate + H(+)</text>
        <dbReference type="Rhea" id="RHEA:13065"/>
        <dbReference type="ChEBI" id="CHEBI:15377"/>
        <dbReference type="ChEBI" id="CHEBI:15378"/>
        <dbReference type="ChEBI" id="CHEBI:30616"/>
        <dbReference type="ChEBI" id="CHEBI:43474"/>
        <dbReference type="ChEBI" id="CHEBI:456216"/>
        <dbReference type="EC" id="3.6.4.12"/>
    </reaction>
</comment>
<dbReference type="SMART" id="SM00382">
    <property type="entry name" value="AAA"/>
    <property type="match status" value="1"/>
</dbReference>
<dbReference type="PROSITE" id="PS00847">
    <property type="entry name" value="MCM_1"/>
    <property type="match status" value="1"/>
</dbReference>
<keyword evidence="6 17" id="KW-0378">Hydrolase</keyword>
<dbReference type="InterPro" id="IPR012340">
    <property type="entry name" value="NA-bd_OB-fold"/>
</dbReference>
<dbReference type="Gene3D" id="2.20.28.10">
    <property type="match status" value="1"/>
</dbReference>
<keyword evidence="5" id="KW-0227">DNA damage</keyword>
<evidence type="ECO:0000256" key="2">
    <source>
        <dbReference type="ARBA" id="ARBA00008010"/>
    </source>
</evidence>
<name>A0ABQ9X1I0_9EUKA</name>
<evidence type="ECO:0000256" key="6">
    <source>
        <dbReference type="ARBA" id="ARBA00022801"/>
    </source>
</evidence>
<evidence type="ECO:0000256" key="5">
    <source>
        <dbReference type="ARBA" id="ARBA00022763"/>
    </source>
</evidence>
<dbReference type="Proteomes" id="UP001281761">
    <property type="component" value="Unassembled WGS sequence"/>
</dbReference>
<keyword evidence="9 14" id="KW-0238">DNA-binding</keyword>
<dbReference type="Gene3D" id="3.40.50.300">
    <property type="entry name" value="P-loop containing nucleotide triphosphate hydrolases"/>
    <property type="match status" value="1"/>
</dbReference>
<dbReference type="InterPro" id="IPR058768">
    <property type="entry name" value="MCM9_N"/>
</dbReference>
<feature type="compositionally biased region" description="Acidic residues" evidence="15">
    <location>
        <begin position="523"/>
        <end position="537"/>
    </location>
</feature>
<dbReference type="InterPro" id="IPR003593">
    <property type="entry name" value="AAA+_ATPase"/>
</dbReference>
<keyword evidence="7 17" id="KW-0347">Helicase</keyword>
<gene>
    <name evidence="17" type="ORF">BLNAU_19625</name>
</gene>
<dbReference type="InterPro" id="IPR027417">
    <property type="entry name" value="P-loop_NTPase"/>
</dbReference>
<dbReference type="PANTHER" id="PTHR11630:SF48">
    <property type="entry name" value="DNA HELICASE MCM9"/>
    <property type="match status" value="1"/>
</dbReference>
<evidence type="ECO:0000313" key="18">
    <source>
        <dbReference type="Proteomes" id="UP001281761"/>
    </source>
</evidence>
<evidence type="ECO:0000256" key="9">
    <source>
        <dbReference type="ARBA" id="ARBA00023125"/>
    </source>
</evidence>
<keyword evidence="18" id="KW-1185">Reference proteome</keyword>
<dbReference type="Pfam" id="PF17207">
    <property type="entry name" value="MCM_OB"/>
    <property type="match status" value="1"/>
</dbReference>
<evidence type="ECO:0000256" key="13">
    <source>
        <dbReference type="ARBA" id="ARBA00047995"/>
    </source>
</evidence>
<dbReference type="Pfam" id="PF26066">
    <property type="entry name" value="MCM9_N"/>
    <property type="match status" value="1"/>
</dbReference>
<dbReference type="Pfam" id="PF00493">
    <property type="entry name" value="MCM"/>
    <property type="match status" value="1"/>
</dbReference>
<comment type="caution">
    <text evidence="17">The sequence shown here is derived from an EMBL/GenBank/DDBJ whole genome shotgun (WGS) entry which is preliminary data.</text>
</comment>
<feature type="region of interest" description="Disordered" evidence="15">
    <location>
        <begin position="769"/>
        <end position="788"/>
    </location>
</feature>
<sequence>MDDDIPDIIRGLNDDKAIQISYAKFLAAYYEDQFMEIIDNESDPERHFSINASFIDLADFDPVIAHYTFLNPKTALQLFEKAAIAVEQSILEEEEDDFSGREFKPNLHVRLIDLPMDEMTAKMSLPRAEDIGKLVSVQGTVIRAGFPKILAYAHSYRCTVCEAEHIYTYGDIELGNQIGVPTACRNPECNSTRFQQVESETKFRNYQEIKIQEQIQRLGIGSVPRCFQVVLEDDLAEMCKAGDDVFICGTIHRKWKAFNEKERMDLDLVLRANSITVINQQFEESHESIDKEYELFWESHRHLPIAARDLIIKQVCPQIYGTFIVKLAVLLSLIGGVNRQNDDGTTIRGDSHLLLVGDPGTGKSQFLKFATKVSARSVLTTGIGTTSAGLTATAIRDTGGEWALEAGALVLADGGVCCIDELDCIRENDRVAIHEAMESQTLSVAKAGLVMKLNARTTVIAATNPKGAYDPRSSLSVNIALASPLLSRFDIILVMLDTKDPEWDERVSTFVLENRRDVGVVAPEEEPEALSPEDEEGSEGRQRASQNLQRVSGMSQTEFDNIEWTPQHLQKYITYVKRRRPILSPDAQTVLVAFYSSQRLSHHRSAARTTIRMLESAIRLAQAHARLMNRDTVLIVDAVAVAILMHLSVESLGGSSEPRGGYGHGLSAFRSDSIAKIPFPSDPDALFFQQGQEMLNLLELNHLIASLKTCLQQISGVSSDDDGSNNDSRYIPLGGSARYPSQTQMPKPPLLSTTFGKEFGQSLYSRANEHTPLNETRHTIQTPNKVTPKAQSSLYDSFENSFNTPDPNLDDDPFFYQK</sequence>
<feature type="region of interest" description="Disordered" evidence="15">
    <location>
        <begin position="521"/>
        <end position="548"/>
    </location>
</feature>
<evidence type="ECO:0000313" key="17">
    <source>
        <dbReference type="EMBL" id="KAK2945453.1"/>
    </source>
</evidence>
<proteinExistence type="inferred from homology"/>
<feature type="compositionally biased region" description="Polar residues" evidence="15">
    <location>
        <begin position="796"/>
        <end position="806"/>
    </location>
</feature>
<evidence type="ECO:0000256" key="10">
    <source>
        <dbReference type="ARBA" id="ARBA00023204"/>
    </source>
</evidence>
<dbReference type="Pfam" id="PF17855">
    <property type="entry name" value="MCM_lid"/>
    <property type="match status" value="1"/>
</dbReference>
<dbReference type="InterPro" id="IPR001208">
    <property type="entry name" value="MCM_dom"/>
</dbReference>
<dbReference type="SUPFAM" id="SSF52540">
    <property type="entry name" value="P-loop containing nucleoside triphosphate hydrolases"/>
    <property type="match status" value="1"/>
</dbReference>
<dbReference type="SMART" id="SM00350">
    <property type="entry name" value="MCM"/>
    <property type="match status" value="1"/>
</dbReference>
<keyword evidence="8 14" id="KW-0067">ATP-binding</keyword>
<keyword evidence="11" id="KW-0539">Nucleus</keyword>
<feature type="compositionally biased region" description="Acidic residues" evidence="15">
    <location>
        <begin position="808"/>
        <end position="818"/>
    </location>
</feature>
<evidence type="ECO:0000259" key="16">
    <source>
        <dbReference type="PROSITE" id="PS50051"/>
    </source>
</evidence>
<evidence type="ECO:0000256" key="8">
    <source>
        <dbReference type="ARBA" id="ARBA00022840"/>
    </source>
</evidence>
<evidence type="ECO:0000256" key="11">
    <source>
        <dbReference type="ARBA" id="ARBA00023242"/>
    </source>
</evidence>
<feature type="compositionally biased region" description="Polar residues" evidence="15">
    <location>
        <begin position="771"/>
        <end position="788"/>
    </location>
</feature>
<dbReference type="SUPFAM" id="SSF50249">
    <property type="entry name" value="Nucleic acid-binding proteins"/>
    <property type="match status" value="1"/>
</dbReference>
<dbReference type="EC" id="3.6.4.12" evidence="3"/>
<dbReference type="Gene3D" id="3.30.1640.10">
    <property type="entry name" value="mini-chromosome maintenance (MCM) complex, chain A, domain 1"/>
    <property type="match status" value="1"/>
</dbReference>
<evidence type="ECO:0000256" key="12">
    <source>
        <dbReference type="ARBA" id="ARBA00042301"/>
    </source>
</evidence>
<dbReference type="EMBL" id="JARBJD010000260">
    <property type="protein sequence ID" value="KAK2945453.1"/>
    <property type="molecule type" value="Genomic_DNA"/>
</dbReference>
<dbReference type="GO" id="GO:0016787">
    <property type="term" value="F:hydrolase activity"/>
    <property type="evidence" value="ECO:0007669"/>
    <property type="project" value="UniProtKB-KW"/>
</dbReference>
<dbReference type="GO" id="GO:0003678">
    <property type="term" value="F:DNA helicase activity"/>
    <property type="evidence" value="ECO:0007669"/>
    <property type="project" value="UniProtKB-EC"/>
</dbReference>
<dbReference type="InterPro" id="IPR031327">
    <property type="entry name" value="MCM"/>
</dbReference>
<dbReference type="PROSITE" id="PS50051">
    <property type="entry name" value="MCM_2"/>
    <property type="match status" value="1"/>
</dbReference>
<protein>
    <recommendedName>
        <fullName evidence="3">DNA helicase</fullName>
        <ecNumber evidence="3">3.6.4.12</ecNumber>
    </recommendedName>
    <alternativeName>
        <fullName evidence="12">Minichromosome maintenance 9</fullName>
    </alternativeName>
</protein>
<evidence type="ECO:0000256" key="14">
    <source>
        <dbReference type="RuleBase" id="RU004070"/>
    </source>
</evidence>
<evidence type="ECO:0000256" key="15">
    <source>
        <dbReference type="SAM" id="MobiDB-lite"/>
    </source>
</evidence>
<evidence type="ECO:0000256" key="1">
    <source>
        <dbReference type="ARBA" id="ARBA00004123"/>
    </source>
</evidence>
<dbReference type="InterPro" id="IPR018525">
    <property type="entry name" value="MCM_CS"/>
</dbReference>
<dbReference type="PANTHER" id="PTHR11630">
    <property type="entry name" value="DNA REPLICATION LICENSING FACTOR MCM FAMILY MEMBER"/>
    <property type="match status" value="1"/>
</dbReference>
<keyword evidence="4 14" id="KW-0547">Nucleotide-binding</keyword>
<comment type="subcellular location">
    <subcellularLocation>
        <location evidence="1">Nucleus</location>
    </subcellularLocation>
</comment>
<dbReference type="Gene3D" id="2.40.50.140">
    <property type="entry name" value="Nucleic acid-binding proteins"/>
    <property type="match status" value="1"/>
</dbReference>
<organism evidence="17 18">
    <name type="scientific">Blattamonas nauphoetae</name>
    <dbReference type="NCBI Taxonomy" id="2049346"/>
    <lineage>
        <taxon>Eukaryota</taxon>
        <taxon>Metamonada</taxon>
        <taxon>Preaxostyla</taxon>
        <taxon>Oxymonadida</taxon>
        <taxon>Blattamonas</taxon>
    </lineage>
</organism>
<comment type="similarity">
    <text evidence="2 14">Belongs to the MCM family.</text>
</comment>
<reference evidence="17 18" key="1">
    <citation type="journal article" date="2022" name="bioRxiv">
        <title>Genomics of Preaxostyla Flagellates Illuminates Evolutionary Transitions and the Path Towards Mitochondrial Loss.</title>
        <authorList>
            <person name="Novak L.V.F."/>
            <person name="Treitli S.C."/>
            <person name="Pyrih J."/>
            <person name="Halakuc P."/>
            <person name="Pipaliya S.V."/>
            <person name="Vacek V."/>
            <person name="Brzon O."/>
            <person name="Soukal P."/>
            <person name="Eme L."/>
            <person name="Dacks J.B."/>
            <person name="Karnkowska A."/>
            <person name="Elias M."/>
            <person name="Hampl V."/>
        </authorList>
    </citation>
    <scope>NUCLEOTIDE SEQUENCE [LARGE SCALE GENOMIC DNA]</scope>
    <source>
        <strain evidence="17">NAU3</strain>
        <tissue evidence="17">Gut</tissue>
    </source>
</reference>